<feature type="transmembrane region" description="Helical" evidence="1">
    <location>
        <begin position="61"/>
        <end position="85"/>
    </location>
</feature>
<organism evidence="2 3">
    <name type="scientific">Candidatus Roizmanbacteria bacterium CG_4_9_14_0_2_um_filter_39_13</name>
    <dbReference type="NCBI Taxonomy" id="1974839"/>
    <lineage>
        <taxon>Bacteria</taxon>
        <taxon>Candidatus Roizmaniibacteriota</taxon>
    </lineage>
</organism>
<keyword evidence="1" id="KW-0812">Transmembrane</keyword>
<evidence type="ECO:0008006" key="4">
    <source>
        <dbReference type="Google" id="ProtNLM"/>
    </source>
</evidence>
<accession>A0A2M8EWA5</accession>
<gene>
    <name evidence="2" type="ORF">CO051_07230</name>
</gene>
<name>A0A2M8EWA5_9BACT</name>
<evidence type="ECO:0000256" key="1">
    <source>
        <dbReference type="SAM" id="Phobius"/>
    </source>
</evidence>
<keyword evidence="1" id="KW-1133">Transmembrane helix</keyword>
<dbReference type="AlphaFoldDB" id="A0A2M8EWA5"/>
<dbReference type="Proteomes" id="UP000231383">
    <property type="component" value="Unassembled WGS sequence"/>
</dbReference>
<evidence type="ECO:0000313" key="3">
    <source>
        <dbReference type="Proteomes" id="UP000231383"/>
    </source>
</evidence>
<sequence length="163" mass="19120">MTTWTHGLLTFAIFQPIHGLDWKKAVWWAIFPDLFWAIPLGIYLLMFHIPIPHEFNQAPSWFYILYGLGHSFVISGLSITVVYWWKKKFSFEMLAWPLLHIIPDVPGHTHFQTPFLFPLSKYSIHGLFSWTDIPWNIASYAVPLGIIAITFLYKKLKAPTRHH</sequence>
<keyword evidence="1" id="KW-0472">Membrane</keyword>
<proteinExistence type="predicted"/>
<protein>
    <recommendedName>
        <fullName evidence="4">Metal-dependent hydrolase</fullName>
    </recommendedName>
</protein>
<dbReference type="EMBL" id="PFSC01000189">
    <property type="protein sequence ID" value="PJC30147.1"/>
    <property type="molecule type" value="Genomic_DNA"/>
</dbReference>
<reference evidence="3" key="1">
    <citation type="submission" date="2017-09" db="EMBL/GenBank/DDBJ databases">
        <title>Depth-based differentiation of microbial function through sediment-hosted aquifers and enrichment of novel symbionts in the deep terrestrial subsurface.</title>
        <authorList>
            <person name="Probst A.J."/>
            <person name="Ladd B."/>
            <person name="Jarett J.K."/>
            <person name="Geller-Mcgrath D.E."/>
            <person name="Sieber C.M.K."/>
            <person name="Emerson J.B."/>
            <person name="Anantharaman K."/>
            <person name="Thomas B.C."/>
            <person name="Malmstrom R."/>
            <person name="Stieglmeier M."/>
            <person name="Klingl A."/>
            <person name="Woyke T."/>
            <person name="Ryan C.M."/>
            <person name="Banfield J.F."/>
        </authorList>
    </citation>
    <scope>NUCLEOTIDE SEQUENCE [LARGE SCALE GENOMIC DNA]</scope>
</reference>
<feature type="transmembrane region" description="Helical" evidence="1">
    <location>
        <begin position="133"/>
        <end position="153"/>
    </location>
</feature>
<comment type="caution">
    <text evidence="2">The sequence shown here is derived from an EMBL/GenBank/DDBJ whole genome shotgun (WGS) entry which is preliminary data.</text>
</comment>
<feature type="transmembrane region" description="Helical" evidence="1">
    <location>
        <begin position="29"/>
        <end position="49"/>
    </location>
</feature>
<evidence type="ECO:0000313" key="2">
    <source>
        <dbReference type="EMBL" id="PJC30147.1"/>
    </source>
</evidence>